<evidence type="ECO:0000313" key="2">
    <source>
        <dbReference type="EMBL" id="CAD8245065.1"/>
    </source>
</evidence>
<protein>
    <recommendedName>
        <fullName evidence="3">BAR domain-containing protein</fullName>
    </recommendedName>
</protein>
<sequence length="362" mass="39312">MGWFSWWTEGKRHTVQRSLEGVGLADFSDIGPTLELHDELKSLEGEAQHLTATVKEALAHARRHAIAMSRSLCPPQTAATAGRTPPEDSPVGLALKAAVDDFSTRVHREVIRFSQGAETPASVTSGHSRATTVTVVPGAVFSGLQAATQCAKVTESRIEELKLIRLDFDSYRRKAAKAQAKVDAARAQGEGAGMTERQARYLEKLQDHLLRRKQKLAECGEAFDRLEDDLVREMETSKAAVVPMLQQAPHNFLELQAAFHARLADAAAQFTQSGGWADTPPIADSPHPDFSPRRAAYSDVDAAEFEEGEDEDDESAFEETSPDVNTVGNESDWKGRSPSPSHNSPEGTPEPPASAGKPGFSY</sequence>
<proteinExistence type="predicted"/>
<accession>A0A7R9Y5Q2</accession>
<feature type="region of interest" description="Disordered" evidence="1">
    <location>
        <begin position="272"/>
        <end position="362"/>
    </location>
</feature>
<reference evidence="2" key="1">
    <citation type="submission" date="2021-01" db="EMBL/GenBank/DDBJ databases">
        <authorList>
            <person name="Corre E."/>
            <person name="Pelletier E."/>
            <person name="Niang G."/>
            <person name="Scheremetjew M."/>
            <person name="Finn R."/>
            <person name="Kale V."/>
            <person name="Holt S."/>
            <person name="Cochrane G."/>
            <person name="Meng A."/>
            <person name="Brown T."/>
            <person name="Cohen L."/>
        </authorList>
    </citation>
    <scope>NUCLEOTIDE SEQUENCE</scope>
    <source>
        <strain evidence="2">CCMP1413</strain>
    </source>
</reference>
<dbReference type="SUPFAM" id="SSF103657">
    <property type="entry name" value="BAR/IMD domain-like"/>
    <property type="match status" value="1"/>
</dbReference>
<gene>
    <name evidence="2" type="ORF">PCOL08062_LOCUS8957</name>
</gene>
<name>A0A7R9Y5Q2_9VIRI</name>
<feature type="compositionally biased region" description="Acidic residues" evidence="1">
    <location>
        <begin position="301"/>
        <end position="321"/>
    </location>
</feature>
<dbReference type="EMBL" id="HBDZ01011707">
    <property type="protein sequence ID" value="CAD8245065.1"/>
    <property type="molecule type" value="Transcribed_RNA"/>
</dbReference>
<organism evidence="2">
    <name type="scientific">Prasinoderma coloniale</name>
    <dbReference type="NCBI Taxonomy" id="156133"/>
    <lineage>
        <taxon>Eukaryota</taxon>
        <taxon>Viridiplantae</taxon>
        <taxon>Prasinodermophyta</taxon>
        <taxon>Prasinodermophyceae</taxon>
        <taxon>Prasinodermales</taxon>
        <taxon>Prasinodermaceae</taxon>
        <taxon>Prasinoderma</taxon>
    </lineage>
</organism>
<dbReference type="InterPro" id="IPR027267">
    <property type="entry name" value="AH/BAR_dom_sf"/>
</dbReference>
<evidence type="ECO:0008006" key="3">
    <source>
        <dbReference type="Google" id="ProtNLM"/>
    </source>
</evidence>
<evidence type="ECO:0000256" key="1">
    <source>
        <dbReference type="SAM" id="MobiDB-lite"/>
    </source>
</evidence>
<dbReference type="AlphaFoldDB" id="A0A7R9Y5Q2"/>
<dbReference type="Gene3D" id="1.20.1270.60">
    <property type="entry name" value="Arfaptin homology (AH) domain/BAR domain"/>
    <property type="match status" value="1"/>
</dbReference>